<dbReference type="AlphaFoldDB" id="K9J195"/>
<proteinExistence type="evidence at transcript level"/>
<name>K9J195_DESRO</name>
<sequence length="112" mass="11772">ISVPTESSTAPALKHPPNVLTASLFDCPNGSGLPRIGEGAYYRHTPSPTVTEGTHSDHRMAGSCVHHVATPHQGPACFCKLTAAQPWEEPAAIQVLPSSSLLRIPPNSSITL</sequence>
<accession>K9J195</accession>
<protein>
    <submittedName>
        <fullName evidence="2">Uncharacterized protein</fullName>
    </submittedName>
</protein>
<feature type="non-terminal residue" evidence="2">
    <location>
        <position position="1"/>
    </location>
</feature>
<evidence type="ECO:0000256" key="1">
    <source>
        <dbReference type="SAM" id="MobiDB-lite"/>
    </source>
</evidence>
<reference evidence="2" key="1">
    <citation type="submission" date="2012-11" db="EMBL/GenBank/DDBJ databases">
        <title>The Vampirome: Transcriptome and Proteome Analysis of the Submandibular and Accessory Glands of the Vampire Bat and Vector of Human Rabies, Desmodus rotundus.</title>
        <authorList>
            <person name="Francischetti I.M.B."/>
            <person name="Assumpcao T.C.F."/>
            <person name="Ma D."/>
            <person name="Vicente E.C."/>
            <person name="Ribeiro J.M.C."/>
        </authorList>
    </citation>
    <scope>NUCLEOTIDE SEQUENCE</scope>
    <source>
        <tissue evidence="2">Salivary gland</tissue>
    </source>
</reference>
<organism evidence="2">
    <name type="scientific">Desmodus rotundus</name>
    <name type="common">Vampire bat</name>
    <dbReference type="NCBI Taxonomy" id="9430"/>
    <lineage>
        <taxon>Eukaryota</taxon>
        <taxon>Metazoa</taxon>
        <taxon>Chordata</taxon>
        <taxon>Craniata</taxon>
        <taxon>Vertebrata</taxon>
        <taxon>Euteleostomi</taxon>
        <taxon>Mammalia</taxon>
        <taxon>Eutheria</taxon>
        <taxon>Laurasiatheria</taxon>
        <taxon>Chiroptera</taxon>
        <taxon>Yangochiroptera</taxon>
        <taxon>Phyllostomidae</taxon>
        <taxon>Desmodontinae</taxon>
        <taxon>Desmodus</taxon>
    </lineage>
</organism>
<dbReference type="EMBL" id="GABZ01003044">
    <property type="protein sequence ID" value="JAA50481.1"/>
    <property type="molecule type" value="mRNA"/>
</dbReference>
<evidence type="ECO:0000313" key="2">
    <source>
        <dbReference type="EMBL" id="JAA50481.1"/>
    </source>
</evidence>
<feature type="region of interest" description="Disordered" evidence="1">
    <location>
        <begin position="38"/>
        <end position="57"/>
    </location>
</feature>